<evidence type="ECO:0000256" key="1">
    <source>
        <dbReference type="PROSITE-ProRule" id="PRU00169"/>
    </source>
</evidence>
<dbReference type="InterPro" id="IPR011006">
    <property type="entry name" value="CheY-like_superfamily"/>
</dbReference>
<dbReference type="STRING" id="171383.AKJ31_05400"/>
<name>A0A0M0I2A2_9VIBR</name>
<evidence type="ECO:0000256" key="2">
    <source>
        <dbReference type="SAM" id="Coils"/>
    </source>
</evidence>
<evidence type="ECO:0000259" key="4">
    <source>
        <dbReference type="PROSITE" id="PS51832"/>
    </source>
</evidence>
<dbReference type="GO" id="GO:0008081">
    <property type="term" value="F:phosphoric diester hydrolase activity"/>
    <property type="evidence" value="ECO:0007669"/>
    <property type="project" value="UniProtKB-ARBA"/>
</dbReference>
<dbReference type="CDD" id="cd00077">
    <property type="entry name" value="HDc"/>
    <property type="match status" value="1"/>
</dbReference>
<dbReference type="SUPFAM" id="SSF52172">
    <property type="entry name" value="CheY-like"/>
    <property type="match status" value="1"/>
</dbReference>
<dbReference type="InterPro" id="IPR037522">
    <property type="entry name" value="HD_GYP_dom"/>
</dbReference>
<evidence type="ECO:0000313" key="5">
    <source>
        <dbReference type="EMBL" id="KOO08439.1"/>
    </source>
</evidence>
<dbReference type="SUPFAM" id="SSF109604">
    <property type="entry name" value="HD-domain/PDEase-like"/>
    <property type="match status" value="1"/>
</dbReference>
<dbReference type="Pfam" id="PF13487">
    <property type="entry name" value="HD_5"/>
    <property type="match status" value="1"/>
</dbReference>
<dbReference type="OrthoDB" id="6210373at2"/>
<evidence type="ECO:0000313" key="6">
    <source>
        <dbReference type="Proteomes" id="UP000037530"/>
    </source>
</evidence>
<dbReference type="InterPro" id="IPR001789">
    <property type="entry name" value="Sig_transdc_resp-reg_receiver"/>
</dbReference>
<dbReference type="InterPro" id="IPR052020">
    <property type="entry name" value="Cyclic_di-GMP/3'3'-cGAMP_PDE"/>
</dbReference>
<dbReference type="RefSeq" id="WP_053408088.1">
    <property type="nucleotide sequence ID" value="NZ_LHPI01000003.1"/>
</dbReference>
<dbReference type="PANTHER" id="PTHR45228">
    <property type="entry name" value="CYCLIC DI-GMP PHOSPHODIESTERASE TM_0186-RELATED"/>
    <property type="match status" value="1"/>
</dbReference>
<feature type="domain" description="Response regulatory" evidence="3">
    <location>
        <begin position="10"/>
        <end position="125"/>
    </location>
</feature>
<keyword evidence="1" id="KW-0597">Phosphoprotein</keyword>
<dbReference type="GO" id="GO:0000160">
    <property type="term" value="P:phosphorelay signal transduction system"/>
    <property type="evidence" value="ECO:0007669"/>
    <property type="project" value="InterPro"/>
</dbReference>
<dbReference type="AlphaFoldDB" id="A0A0M0I2A2"/>
<gene>
    <name evidence="5" type="ORF">AKJ31_05400</name>
</gene>
<dbReference type="CDD" id="cd19920">
    <property type="entry name" value="REC_PA4781-like"/>
    <property type="match status" value="1"/>
</dbReference>
<dbReference type="Gene3D" id="1.10.3210.10">
    <property type="entry name" value="Hypothetical protein af1432"/>
    <property type="match status" value="1"/>
</dbReference>
<feature type="coiled-coil region" evidence="2">
    <location>
        <begin position="131"/>
        <end position="158"/>
    </location>
</feature>
<sequence>MYAMSSSKPILLVIDDIPENLTLMYQLLKDDYRVKGANSGARGIALAESAKPDLILLDIMMPEMDGYEVCKRLKSQPSTRDIPVIFLTAKSERIDEQKGLALGAADYITKPVNPEIVKARVKTHVSLKLSSEMLKGENEALEKEVQRRTCEAIKQQEELHAIQDVAFYAMISLAETRDNDTGNHILRTQTYIKHLAEKLRQNPRYASQLCDDVIKLICKSAPLHDIGKIGIPDHILLKKGNLTEDEFEIMKTHTTIGYDAISNAEKVSGQQMDFLKYAKEIAHSHHEHWDGNGYPQGLVGDEIPLSARLMAIADVYDALISRRIYKPAFTHRDAVQIILSGKGTQFDPEIIDAFVDIADELYQIAMQNMSLKEHDAS</sequence>
<accession>A0A0M0I2A2</accession>
<feature type="domain" description="HD-GYP" evidence="4">
    <location>
        <begin position="159"/>
        <end position="370"/>
    </location>
</feature>
<dbReference type="Proteomes" id="UP000037530">
    <property type="component" value="Unassembled WGS sequence"/>
</dbReference>
<evidence type="ECO:0000259" key="3">
    <source>
        <dbReference type="PROSITE" id="PS50110"/>
    </source>
</evidence>
<protein>
    <submittedName>
        <fullName evidence="5">Chemotaxis protein CheY</fullName>
    </submittedName>
</protein>
<keyword evidence="6" id="KW-1185">Reference proteome</keyword>
<dbReference type="Gene3D" id="3.40.50.2300">
    <property type="match status" value="1"/>
</dbReference>
<dbReference type="PATRIC" id="fig|171383.3.peg.1119"/>
<comment type="caution">
    <text evidence="5">The sequence shown here is derived from an EMBL/GenBank/DDBJ whole genome shotgun (WGS) entry which is preliminary data.</text>
</comment>
<reference evidence="6" key="1">
    <citation type="submission" date="2015-08" db="EMBL/GenBank/DDBJ databases">
        <title>Vibrio galatheae sp. nov., a novel member of the Vibrionaceae family isolated from the Solomon Islands.</title>
        <authorList>
            <person name="Giubergia S."/>
            <person name="Machado H."/>
            <person name="Mateiu R.V."/>
            <person name="Gram L."/>
        </authorList>
    </citation>
    <scope>NUCLEOTIDE SEQUENCE [LARGE SCALE GENOMIC DNA]</scope>
    <source>
        <strain evidence="6">DSM 19134</strain>
    </source>
</reference>
<dbReference type="InterPro" id="IPR003607">
    <property type="entry name" value="HD/PDEase_dom"/>
</dbReference>
<dbReference type="SMART" id="SM00471">
    <property type="entry name" value="HDc"/>
    <property type="match status" value="1"/>
</dbReference>
<dbReference type="SMART" id="SM00448">
    <property type="entry name" value="REC"/>
    <property type="match status" value="1"/>
</dbReference>
<proteinExistence type="predicted"/>
<dbReference type="Pfam" id="PF00072">
    <property type="entry name" value="Response_reg"/>
    <property type="match status" value="1"/>
</dbReference>
<feature type="modified residue" description="4-aspartylphosphate" evidence="1">
    <location>
        <position position="58"/>
    </location>
</feature>
<dbReference type="PROSITE" id="PS50110">
    <property type="entry name" value="RESPONSE_REGULATORY"/>
    <property type="match status" value="1"/>
</dbReference>
<dbReference type="PROSITE" id="PS51832">
    <property type="entry name" value="HD_GYP"/>
    <property type="match status" value="1"/>
</dbReference>
<dbReference type="PANTHER" id="PTHR45228:SF5">
    <property type="entry name" value="CYCLIC DI-GMP PHOSPHODIESTERASE VC_1348-RELATED"/>
    <property type="match status" value="1"/>
</dbReference>
<dbReference type="EMBL" id="LHPI01000003">
    <property type="protein sequence ID" value="KOO08439.1"/>
    <property type="molecule type" value="Genomic_DNA"/>
</dbReference>
<organism evidence="5 6">
    <name type="scientific">Vibrio hepatarius</name>
    <dbReference type="NCBI Taxonomy" id="171383"/>
    <lineage>
        <taxon>Bacteria</taxon>
        <taxon>Pseudomonadati</taxon>
        <taxon>Pseudomonadota</taxon>
        <taxon>Gammaproteobacteria</taxon>
        <taxon>Vibrionales</taxon>
        <taxon>Vibrionaceae</taxon>
        <taxon>Vibrio</taxon>
        <taxon>Vibrio oreintalis group</taxon>
    </lineage>
</organism>
<keyword evidence="2" id="KW-0175">Coiled coil</keyword>